<dbReference type="InterPro" id="IPR013162">
    <property type="entry name" value="CD80_C2-set"/>
</dbReference>
<dbReference type="Gene3D" id="2.60.40.10">
    <property type="entry name" value="Immunoglobulins"/>
    <property type="match status" value="3"/>
</dbReference>
<keyword evidence="2" id="KW-0812">Transmembrane</keyword>
<dbReference type="InterPro" id="IPR007110">
    <property type="entry name" value="Ig-like_dom"/>
</dbReference>
<dbReference type="PROSITE" id="PS50835">
    <property type="entry name" value="IG_LIKE"/>
    <property type="match status" value="2"/>
</dbReference>
<dbReference type="AlphaFoldDB" id="A0A8P4KMX6"/>
<evidence type="ECO:0000259" key="3">
    <source>
        <dbReference type="PROSITE" id="PS50835"/>
    </source>
</evidence>
<dbReference type="PANTHER" id="PTHR46484">
    <property type="entry name" value="SI:CH211-171H4.5-RELATED"/>
    <property type="match status" value="1"/>
</dbReference>
<dbReference type="SUPFAM" id="SSF48726">
    <property type="entry name" value="Immunoglobulin"/>
    <property type="match status" value="3"/>
</dbReference>
<sequence length="351" mass="40214">MLISHILQVYKMSGFSHFLLCFWILGYMFCCSRAWHVKMPSNIKGLVDSCLVIPCSFDYYQYPPYRPDRVVWYQYVSRGYPLVYDRWYPEDVINIFRGRTRLFSPAYKTCSLEISRVKWSDHRQKIYPWVDPENVGKSTYRFFDTTVTIEVVDRAEKPHIMISGERKVGQPVTVQCTVYHTCPTYPPTLSLNVRTQHSGITHSSMSDGTSRTTLTTTLNIERDLQTVECMVRHISGHSETASVTLISECSFLPLTITPTTDEFLEGQPSKVTCTAVYTCPKHIPTFKWNYGSMPTSTDTRKSQSAQWKTVSTLTFTASASDHGRSLTCSAQFTGGQRQEESITLRVKKKTQ</sequence>
<dbReference type="Proteomes" id="UP000694389">
    <property type="component" value="Unassembled WGS sequence"/>
</dbReference>
<dbReference type="GeneTree" id="ENSGT01150000286907"/>
<keyword evidence="5" id="KW-1185">Reference proteome</keyword>
<feature type="domain" description="Ig-like" evidence="3">
    <location>
        <begin position="158"/>
        <end position="244"/>
    </location>
</feature>
<dbReference type="Pfam" id="PF08205">
    <property type="entry name" value="C2-set_2"/>
    <property type="match status" value="1"/>
</dbReference>
<accession>A0A8P4KMX6</accession>
<dbReference type="PANTHER" id="PTHR46484:SF1">
    <property type="entry name" value="SCHWANN CELL MYELIN PROTEIN-RELATED"/>
    <property type="match status" value="1"/>
</dbReference>
<organism evidence="4 5">
    <name type="scientific">Dicentrarchus labrax</name>
    <name type="common">European seabass</name>
    <name type="synonym">Morone labrax</name>
    <dbReference type="NCBI Taxonomy" id="13489"/>
    <lineage>
        <taxon>Eukaryota</taxon>
        <taxon>Metazoa</taxon>
        <taxon>Chordata</taxon>
        <taxon>Craniata</taxon>
        <taxon>Vertebrata</taxon>
        <taxon>Euteleostomi</taxon>
        <taxon>Actinopterygii</taxon>
        <taxon>Neopterygii</taxon>
        <taxon>Teleostei</taxon>
        <taxon>Neoteleostei</taxon>
        <taxon>Acanthomorphata</taxon>
        <taxon>Eupercaria</taxon>
        <taxon>Moronidae</taxon>
        <taxon>Dicentrarchus</taxon>
    </lineage>
</organism>
<dbReference type="Ensembl" id="ENSDLAT00005088126.1">
    <property type="protein sequence ID" value="ENSDLAP00005081949.1"/>
    <property type="gene ID" value="ENSDLAG00005030345.1"/>
</dbReference>
<reference evidence="4" key="2">
    <citation type="submission" date="2025-09" db="UniProtKB">
        <authorList>
            <consortium name="Ensembl"/>
        </authorList>
    </citation>
    <scope>IDENTIFICATION</scope>
</reference>
<keyword evidence="2" id="KW-0472">Membrane</keyword>
<feature type="transmembrane region" description="Helical" evidence="2">
    <location>
        <begin position="15"/>
        <end position="35"/>
    </location>
</feature>
<keyword evidence="2" id="KW-1133">Transmembrane helix</keyword>
<proteinExistence type="predicted"/>
<protein>
    <recommendedName>
        <fullName evidence="3">Ig-like domain-containing protein</fullName>
    </recommendedName>
</protein>
<evidence type="ECO:0000256" key="1">
    <source>
        <dbReference type="ARBA" id="ARBA00023157"/>
    </source>
</evidence>
<name>A0A8P4KMX6_DICLA</name>
<dbReference type="InterPro" id="IPR013783">
    <property type="entry name" value="Ig-like_fold"/>
</dbReference>
<reference evidence="4" key="1">
    <citation type="submission" date="2025-08" db="UniProtKB">
        <authorList>
            <consortium name="Ensembl"/>
        </authorList>
    </citation>
    <scope>IDENTIFICATION</scope>
</reference>
<dbReference type="InterPro" id="IPR036179">
    <property type="entry name" value="Ig-like_dom_sf"/>
</dbReference>
<keyword evidence="1" id="KW-1015">Disulfide bond</keyword>
<evidence type="ECO:0000313" key="4">
    <source>
        <dbReference type="Ensembl" id="ENSDLAP00005081949.1"/>
    </source>
</evidence>
<evidence type="ECO:0000313" key="5">
    <source>
        <dbReference type="Proteomes" id="UP000694389"/>
    </source>
</evidence>
<feature type="domain" description="Ig-like" evidence="3">
    <location>
        <begin position="253"/>
        <end position="343"/>
    </location>
</feature>
<evidence type="ECO:0000256" key="2">
    <source>
        <dbReference type="SAM" id="Phobius"/>
    </source>
</evidence>